<evidence type="ECO:0000256" key="1">
    <source>
        <dbReference type="SAM" id="MobiDB-lite"/>
    </source>
</evidence>
<evidence type="ECO:0000313" key="3">
    <source>
        <dbReference type="Proteomes" id="UP001150907"/>
    </source>
</evidence>
<feature type="non-terminal residue" evidence="2">
    <location>
        <position position="1"/>
    </location>
</feature>
<name>A0A9W8BHF1_9FUNG</name>
<dbReference type="Proteomes" id="UP001150907">
    <property type="component" value="Unassembled WGS sequence"/>
</dbReference>
<dbReference type="EMBL" id="JANBQF010000331">
    <property type="protein sequence ID" value="KAJ2002149.1"/>
    <property type="molecule type" value="Genomic_DNA"/>
</dbReference>
<dbReference type="AlphaFoldDB" id="A0A9W8BHF1"/>
<proteinExistence type="predicted"/>
<protein>
    <submittedName>
        <fullName evidence="2">Uncharacterized protein</fullName>
    </submittedName>
</protein>
<organism evidence="2 3">
    <name type="scientific">Coemansia thaxteri</name>
    <dbReference type="NCBI Taxonomy" id="2663907"/>
    <lineage>
        <taxon>Eukaryota</taxon>
        <taxon>Fungi</taxon>
        <taxon>Fungi incertae sedis</taxon>
        <taxon>Zoopagomycota</taxon>
        <taxon>Kickxellomycotina</taxon>
        <taxon>Kickxellomycetes</taxon>
        <taxon>Kickxellales</taxon>
        <taxon>Kickxellaceae</taxon>
        <taxon>Coemansia</taxon>
    </lineage>
</organism>
<reference evidence="2" key="1">
    <citation type="submission" date="2022-07" db="EMBL/GenBank/DDBJ databases">
        <title>Phylogenomic reconstructions and comparative analyses of Kickxellomycotina fungi.</title>
        <authorList>
            <person name="Reynolds N.K."/>
            <person name="Stajich J.E."/>
            <person name="Barry K."/>
            <person name="Grigoriev I.V."/>
            <person name="Crous P."/>
            <person name="Smith M.E."/>
        </authorList>
    </citation>
    <scope>NUCLEOTIDE SEQUENCE</scope>
    <source>
        <strain evidence="2">IMI 214461</strain>
    </source>
</reference>
<sequence length="166" mass="16616">LAALSLAGFCHADTAEEGCFADIASSASSDSGCDVNEHAQIVADSTDGQHCGSRKDDATLVVVTAPTPSAMQKPENDVGGNRHHGAKAASVPSLAAAISTTGAAGGHSQSAVNHRLPASPPSSPGLSVGGVNPTALITRLSFLKAEMDEAELLLLLPPARPPSFVA</sequence>
<gene>
    <name evidence="2" type="ORF">H4R26_003760</name>
</gene>
<keyword evidence="3" id="KW-1185">Reference proteome</keyword>
<feature type="region of interest" description="Disordered" evidence="1">
    <location>
        <begin position="99"/>
        <end position="130"/>
    </location>
</feature>
<evidence type="ECO:0000313" key="2">
    <source>
        <dbReference type="EMBL" id="KAJ2002149.1"/>
    </source>
</evidence>
<comment type="caution">
    <text evidence="2">The sequence shown here is derived from an EMBL/GenBank/DDBJ whole genome shotgun (WGS) entry which is preliminary data.</text>
</comment>
<accession>A0A9W8BHF1</accession>